<dbReference type="InterPro" id="IPR025304">
    <property type="entry name" value="ALIX_V_dom"/>
</dbReference>
<dbReference type="Pfam" id="PF03097">
    <property type="entry name" value="BRO1"/>
    <property type="match status" value="2"/>
</dbReference>
<dbReference type="Pfam" id="PF13949">
    <property type="entry name" value="ALIX_LYPXL_bnd"/>
    <property type="match status" value="1"/>
</dbReference>
<proteinExistence type="inferred from homology"/>
<dbReference type="Proteomes" id="UP000698800">
    <property type="component" value="Unassembled WGS sequence"/>
</dbReference>
<dbReference type="Gene3D" id="1.25.40.280">
    <property type="entry name" value="alix/aip1 like domains"/>
    <property type="match status" value="1"/>
</dbReference>
<dbReference type="PROSITE" id="PS51180">
    <property type="entry name" value="BRO1"/>
    <property type="match status" value="1"/>
</dbReference>
<dbReference type="GO" id="GO:0005768">
    <property type="term" value="C:endosome"/>
    <property type="evidence" value="ECO:0007669"/>
    <property type="project" value="TreeGrafter"/>
</dbReference>
<dbReference type="CDD" id="cd09241">
    <property type="entry name" value="BRO1_ScRim20-like"/>
    <property type="match status" value="1"/>
</dbReference>
<dbReference type="AlphaFoldDB" id="A0A9P8IA00"/>
<evidence type="ECO:0000313" key="5">
    <source>
        <dbReference type="Proteomes" id="UP000698800"/>
    </source>
</evidence>
<feature type="region of interest" description="Disordered" evidence="2">
    <location>
        <begin position="836"/>
        <end position="866"/>
    </location>
</feature>
<gene>
    <name evidence="4" type="ORF">FGG08_002096</name>
</gene>
<dbReference type="SMART" id="SM01041">
    <property type="entry name" value="BRO1"/>
    <property type="match status" value="1"/>
</dbReference>
<evidence type="ECO:0000256" key="1">
    <source>
        <dbReference type="ARBA" id="ARBA00038154"/>
    </source>
</evidence>
<evidence type="ECO:0000256" key="2">
    <source>
        <dbReference type="SAM" id="MobiDB-lite"/>
    </source>
</evidence>
<keyword evidence="5" id="KW-1185">Reference proteome</keyword>
<accession>A0A9P8IA00</accession>
<feature type="region of interest" description="Disordered" evidence="2">
    <location>
        <begin position="782"/>
        <end position="811"/>
    </location>
</feature>
<feature type="compositionally biased region" description="Low complexity" evidence="2">
    <location>
        <begin position="782"/>
        <end position="798"/>
    </location>
</feature>
<feature type="compositionally biased region" description="Gly residues" evidence="2">
    <location>
        <begin position="836"/>
        <end position="846"/>
    </location>
</feature>
<dbReference type="PANTHER" id="PTHR23030:SF39">
    <property type="entry name" value="PROGRAMMED CELL DEATH 6-INTERACTING PROTEIN"/>
    <property type="match status" value="1"/>
</dbReference>
<comment type="caution">
    <text evidence="4">The sequence shown here is derived from an EMBL/GenBank/DDBJ whole genome shotgun (WGS) entry which is preliminary data.</text>
</comment>
<organism evidence="4 5">
    <name type="scientific">Glutinoglossum americanum</name>
    <dbReference type="NCBI Taxonomy" id="1670608"/>
    <lineage>
        <taxon>Eukaryota</taxon>
        <taxon>Fungi</taxon>
        <taxon>Dikarya</taxon>
        <taxon>Ascomycota</taxon>
        <taxon>Pezizomycotina</taxon>
        <taxon>Geoglossomycetes</taxon>
        <taxon>Geoglossales</taxon>
        <taxon>Geoglossaceae</taxon>
        <taxon>Glutinoglossum</taxon>
    </lineage>
</organism>
<protein>
    <recommendedName>
        <fullName evidence="3">BRO1 domain-containing protein</fullName>
    </recommendedName>
</protein>
<evidence type="ECO:0000259" key="3">
    <source>
        <dbReference type="PROSITE" id="PS51180"/>
    </source>
</evidence>
<dbReference type="Gene3D" id="1.20.140.50">
    <property type="entry name" value="alix/aip1 like domains"/>
    <property type="match status" value="1"/>
</dbReference>
<comment type="similarity">
    <text evidence="1">Belongs to the palA/RIM20 family.</text>
</comment>
<dbReference type="InterPro" id="IPR038499">
    <property type="entry name" value="BRO1_sf"/>
</dbReference>
<evidence type="ECO:0000313" key="4">
    <source>
        <dbReference type="EMBL" id="KAH0543658.1"/>
    </source>
</evidence>
<feature type="domain" description="BRO1" evidence="3">
    <location>
        <begin position="4"/>
        <end position="425"/>
    </location>
</feature>
<sequence>MSYNALHLPFRRTHTVSFSVAIKQYISSKYDQHPDMFTRDLEMIDQIRNDAINVREPHVSGVRKLLAYVAQLVWMSGKFPIDVGFNALWEEHLQSSESDGFVEGALAELTKYRLVLTSHGTPRWDTTLRGQNHLKFELANIVYNLASLYSQLAASAVRTTAAGLKSACNYFCLSAGVISFLKTTIIPELRSTPPEDMDNMTLESLEQLFLGQAQECFWQKAVMDGLKDNLIARLSAKVSDFYTQAGDFGIKSDAISSEWIHHMTAKHYHFAAAAQFRAACEALERRNYGEEVARLRDSVECVNEALREGKWINKTVLGGLQGLRDMVQESLKRAEKDNDLIYLNPVPPKSELKTIERASMVSSKVPKELSDSASTLGDHGEFGPRLFAKLVPYAVHVAASIYAERRDRLVNTAIVNELEILTTRLHDLLQSLNLPGSLQAVEKPLGLPPALISHAEEIRQQDGTDRLKRSMDDINKLKTNDIATFSEGVEILKCESAEDDRARSKYGTDQWTRPPSNEAAGNLYAQVEEIEGYLRSAQNGDGLVREKLNRWEDLLNLLGGTDRELEEHVPSSRRAALTAKVEREAGTLRACLDEVSRLESRRRKKVQAVKEKARADDISKFRIRYLKIMEAKAVGTDAAILAETSRLEREYPMQKIEPAQFEDLFEQRLTRYDTEKAMLLEEQDEQNQLIYRLGEANKGFLNSRKGDSSNKAREQALQKLEKAYFMYREIVDNLDHGRKFYNDLAKIVGRFRDECKSFVYQRRIEAAQMESDITSAMSSLHISQSSSLKQQKMQESQQPLYSSKAPTEKPLAAPVPTRANIAPAAGMWTPEMGIKFGGPVGAGGSGPPSTGLKRGPWDPARGVQFG</sequence>
<dbReference type="Gene3D" id="1.20.120.560">
    <property type="entry name" value="alix/aip1 in complex with the ypdl late domain"/>
    <property type="match status" value="1"/>
</dbReference>
<dbReference type="EMBL" id="JAGHQL010000029">
    <property type="protein sequence ID" value="KAH0543658.1"/>
    <property type="molecule type" value="Genomic_DNA"/>
</dbReference>
<reference evidence="4" key="1">
    <citation type="submission" date="2021-03" db="EMBL/GenBank/DDBJ databases">
        <title>Comparative genomics and phylogenomic investigation of the class Geoglossomycetes provide insights into ecological specialization and systematics.</title>
        <authorList>
            <person name="Melie T."/>
            <person name="Pirro S."/>
            <person name="Miller A.N."/>
            <person name="Quandt A."/>
        </authorList>
    </citation>
    <scope>NUCLEOTIDE SEQUENCE</scope>
    <source>
        <strain evidence="4">GBOQ0MN5Z8</strain>
    </source>
</reference>
<dbReference type="OrthoDB" id="64867at2759"/>
<dbReference type="InterPro" id="IPR004328">
    <property type="entry name" value="BRO1_dom"/>
</dbReference>
<name>A0A9P8IA00_9PEZI</name>
<dbReference type="PANTHER" id="PTHR23030">
    <property type="entry name" value="PCD6 INTERACTING PROTEIN-RELATED"/>
    <property type="match status" value="1"/>
</dbReference>